<protein>
    <submittedName>
        <fullName evidence="1">Uncharacterized protein</fullName>
    </submittedName>
</protein>
<dbReference type="InterPro" id="IPR053137">
    <property type="entry name" value="NLR-like"/>
</dbReference>
<dbReference type="Gene3D" id="3.40.50.1580">
    <property type="entry name" value="Nucleoside phosphorylase domain"/>
    <property type="match status" value="1"/>
</dbReference>
<proteinExistence type="predicted"/>
<evidence type="ECO:0000313" key="1">
    <source>
        <dbReference type="EMBL" id="KAH7205168.1"/>
    </source>
</evidence>
<dbReference type="PANTHER" id="PTHR46082:SF11">
    <property type="entry name" value="AAA+ ATPASE DOMAIN-CONTAINING PROTEIN-RELATED"/>
    <property type="match status" value="1"/>
</dbReference>
<feature type="non-terminal residue" evidence="1">
    <location>
        <position position="52"/>
    </location>
</feature>
<feature type="non-terminal residue" evidence="1">
    <location>
        <position position="1"/>
    </location>
</feature>
<dbReference type="RefSeq" id="XP_046040940.1">
    <property type="nucleotide sequence ID" value="XM_046186245.1"/>
</dbReference>
<comment type="caution">
    <text evidence="1">The sequence shown here is derived from an EMBL/GenBank/DDBJ whole genome shotgun (WGS) entry which is preliminary data.</text>
</comment>
<dbReference type="GO" id="GO:0003824">
    <property type="term" value="F:catalytic activity"/>
    <property type="evidence" value="ECO:0007669"/>
    <property type="project" value="InterPro"/>
</dbReference>
<dbReference type="Proteomes" id="UP000720189">
    <property type="component" value="Unassembled WGS sequence"/>
</dbReference>
<dbReference type="GeneID" id="70216199"/>
<gene>
    <name evidence="1" type="ORF">BKA55DRAFT_489417</name>
</gene>
<dbReference type="OrthoDB" id="20872at2759"/>
<keyword evidence="2" id="KW-1185">Reference proteome</keyword>
<dbReference type="PANTHER" id="PTHR46082">
    <property type="entry name" value="ATP/GTP-BINDING PROTEIN-RELATED"/>
    <property type="match status" value="1"/>
</dbReference>
<reference evidence="1" key="1">
    <citation type="journal article" date="2021" name="Nat. Commun.">
        <title>Genetic determinants of endophytism in the Arabidopsis root mycobiome.</title>
        <authorList>
            <person name="Mesny F."/>
            <person name="Miyauchi S."/>
            <person name="Thiergart T."/>
            <person name="Pickel B."/>
            <person name="Atanasova L."/>
            <person name="Karlsson M."/>
            <person name="Huettel B."/>
            <person name="Barry K.W."/>
            <person name="Haridas S."/>
            <person name="Chen C."/>
            <person name="Bauer D."/>
            <person name="Andreopoulos W."/>
            <person name="Pangilinan J."/>
            <person name="LaButti K."/>
            <person name="Riley R."/>
            <person name="Lipzen A."/>
            <person name="Clum A."/>
            <person name="Drula E."/>
            <person name="Henrissat B."/>
            <person name="Kohler A."/>
            <person name="Grigoriev I.V."/>
            <person name="Martin F.M."/>
            <person name="Hacquard S."/>
        </authorList>
    </citation>
    <scope>NUCLEOTIDE SEQUENCE</scope>
    <source>
        <strain evidence="1">MPI-CAGE-AT-0023</strain>
    </source>
</reference>
<dbReference type="SUPFAM" id="SSF53167">
    <property type="entry name" value="Purine and uridine phosphorylases"/>
    <property type="match status" value="1"/>
</dbReference>
<dbReference type="InterPro" id="IPR035994">
    <property type="entry name" value="Nucleoside_phosphorylase_sf"/>
</dbReference>
<organism evidence="1 2">
    <name type="scientific">Fusarium redolens</name>
    <dbReference type="NCBI Taxonomy" id="48865"/>
    <lineage>
        <taxon>Eukaryota</taxon>
        <taxon>Fungi</taxon>
        <taxon>Dikarya</taxon>
        <taxon>Ascomycota</taxon>
        <taxon>Pezizomycotina</taxon>
        <taxon>Sordariomycetes</taxon>
        <taxon>Hypocreomycetidae</taxon>
        <taxon>Hypocreales</taxon>
        <taxon>Nectriaceae</taxon>
        <taxon>Fusarium</taxon>
        <taxon>Fusarium redolens species complex</taxon>
    </lineage>
</organism>
<evidence type="ECO:0000313" key="2">
    <source>
        <dbReference type="Proteomes" id="UP000720189"/>
    </source>
</evidence>
<sequence length="52" mass="6017">DIICFKIEAAGLMDILPYLPIWGICNYSDSYKNKEWQRYTAAAAALYTRELL</sequence>
<name>A0A9P9FVK8_FUSRE</name>
<dbReference type="EMBL" id="JAGMUX010000039">
    <property type="protein sequence ID" value="KAH7205168.1"/>
    <property type="molecule type" value="Genomic_DNA"/>
</dbReference>
<dbReference type="GO" id="GO:0009116">
    <property type="term" value="P:nucleoside metabolic process"/>
    <property type="evidence" value="ECO:0007669"/>
    <property type="project" value="InterPro"/>
</dbReference>
<accession>A0A9P9FVK8</accession>
<dbReference type="AlphaFoldDB" id="A0A9P9FVK8"/>